<evidence type="ECO:0000313" key="3">
    <source>
        <dbReference type="WBParaSite" id="jg9063"/>
    </source>
</evidence>
<dbReference type="WBParaSite" id="jg9063">
    <property type="protein sequence ID" value="jg9063"/>
    <property type="gene ID" value="jg9063"/>
</dbReference>
<keyword evidence="2" id="KW-1185">Reference proteome</keyword>
<evidence type="ECO:0000259" key="1">
    <source>
        <dbReference type="Pfam" id="PF04937"/>
    </source>
</evidence>
<sequence length="220" mass="24713">MNKADFVSISSDGCTDINSSKIVNVVVHRPQLFLLNSIDATEDSHTGEYIAKLLDKEIHAVGKHKVVAVVTDHAANIRSAWRLLAQDFPWILFERCKAHMLNLAAKDICEKTAVNNWLNYCIKIVKYFRPAACFVQDSSRNERVINASSATNQNAMGSYSTLVLSISANEACLKSAVWDAGLPVDDMLRDLRQLLCSDNFFWPRLEKTRNILRPLTDTIT</sequence>
<dbReference type="PANTHER" id="PTHR32166">
    <property type="entry name" value="OSJNBA0013A04.12 PROTEIN"/>
    <property type="match status" value="1"/>
</dbReference>
<accession>A0A915ESM0</accession>
<feature type="domain" description="DUF659" evidence="1">
    <location>
        <begin position="5"/>
        <end position="119"/>
    </location>
</feature>
<organism evidence="2 3">
    <name type="scientific">Ditylenchus dipsaci</name>
    <dbReference type="NCBI Taxonomy" id="166011"/>
    <lineage>
        <taxon>Eukaryota</taxon>
        <taxon>Metazoa</taxon>
        <taxon>Ecdysozoa</taxon>
        <taxon>Nematoda</taxon>
        <taxon>Chromadorea</taxon>
        <taxon>Rhabditida</taxon>
        <taxon>Tylenchina</taxon>
        <taxon>Tylenchomorpha</taxon>
        <taxon>Sphaerularioidea</taxon>
        <taxon>Anguinidae</taxon>
        <taxon>Anguininae</taxon>
        <taxon>Ditylenchus</taxon>
    </lineage>
</organism>
<dbReference type="AlphaFoldDB" id="A0A915ESM0"/>
<dbReference type="PANTHER" id="PTHR32166:SF123">
    <property type="entry name" value="BED-TYPE DOMAIN-CONTAINING PROTEIN"/>
    <property type="match status" value="1"/>
</dbReference>
<dbReference type="Pfam" id="PF04937">
    <property type="entry name" value="DUF659"/>
    <property type="match status" value="1"/>
</dbReference>
<dbReference type="InterPro" id="IPR012337">
    <property type="entry name" value="RNaseH-like_sf"/>
</dbReference>
<reference evidence="3" key="1">
    <citation type="submission" date="2022-11" db="UniProtKB">
        <authorList>
            <consortium name="WormBaseParasite"/>
        </authorList>
    </citation>
    <scope>IDENTIFICATION</scope>
</reference>
<name>A0A915ESM0_9BILA</name>
<dbReference type="SUPFAM" id="SSF53098">
    <property type="entry name" value="Ribonuclease H-like"/>
    <property type="match status" value="1"/>
</dbReference>
<dbReference type="Proteomes" id="UP000887574">
    <property type="component" value="Unplaced"/>
</dbReference>
<protein>
    <submittedName>
        <fullName evidence="3">DUF659 domain-containing protein</fullName>
    </submittedName>
</protein>
<evidence type="ECO:0000313" key="2">
    <source>
        <dbReference type="Proteomes" id="UP000887574"/>
    </source>
</evidence>
<proteinExistence type="predicted"/>
<dbReference type="InterPro" id="IPR007021">
    <property type="entry name" value="DUF659"/>
</dbReference>